<dbReference type="AlphaFoldDB" id="A0A7U2I0A6"/>
<dbReference type="VEuPathDB" id="FungiDB:JI435_410320"/>
<accession>A0A7U2I0A6</accession>
<evidence type="ECO:0000256" key="1">
    <source>
        <dbReference type="SAM" id="Phobius"/>
    </source>
</evidence>
<dbReference type="Proteomes" id="UP000663193">
    <property type="component" value="Chromosome 7"/>
</dbReference>
<organism evidence="2 3">
    <name type="scientific">Phaeosphaeria nodorum (strain SN15 / ATCC MYA-4574 / FGSC 10173)</name>
    <name type="common">Glume blotch fungus</name>
    <name type="synonym">Parastagonospora nodorum</name>
    <dbReference type="NCBI Taxonomy" id="321614"/>
    <lineage>
        <taxon>Eukaryota</taxon>
        <taxon>Fungi</taxon>
        <taxon>Dikarya</taxon>
        <taxon>Ascomycota</taxon>
        <taxon>Pezizomycotina</taxon>
        <taxon>Dothideomycetes</taxon>
        <taxon>Pleosporomycetidae</taxon>
        <taxon>Pleosporales</taxon>
        <taxon>Pleosporineae</taxon>
        <taxon>Phaeosphaeriaceae</taxon>
        <taxon>Parastagonospora</taxon>
    </lineage>
</organism>
<evidence type="ECO:0000313" key="2">
    <source>
        <dbReference type="EMBL" id="QRC97243.1"/>
    </source>
</evidence>
<keyword evidence="1" id="KW-1133">Transmembrane helix</keyword>
<keyword evidence="1" id="KW-0472">Membrane</keyword>
<keyword evidence="1" id="KW-0812">Transmembrane</keyword>
<reference evidence="3" key="1">
    <citation type="journal article" date="2021" name="BMC Genomics">
        <title>Chromosome-level genome assembly and manually-curated proteome of model necrotroph Parastagonospora nodorum Sn15 reveals a genome-wide trove of candidate effector homologs, and redundancy of virulence-related functions within an accessory chromosome.</title>
        <authorList>
            <person name="Bertazzoni S."/>
            <person name="Jones D.A.B."/>
            <person name="Phan H.T."/>
            <person name="Tan K.-C."/>
            <person name="Hane J.K."/>
        </authorList>
    </citation>
    <scope>NUCLEOTIDE SEQUENCE [LARGE SCALE GENOMIC DNA]</scope>
    <source>
        <strain evidence="3">SN15 / ATCC MYA-4574 / FGSC 10173)</strain>
    </source>
</reference>
<dbReference type="EMBL" id="CP069029">
    <property type="protein sequence ID" value="QRC97243.1"/>
    <property type="molecule type" value="Genomic_DNA"/>
</dbReference>
<sequence>MQQQPIYFTLFLIVSVSASCLAWGWRRKYVSTVFREALETVKCMRDRRAVQVYLVVLIQVSAPLPVCICSS</sequence>
<feature type="transmembrane region" description="Helical" evidence="1">
    <location>
        <begin position="6"/>
        <end position="25"/>
    </location>
</feature>
<protein>
    <submittedName>
        <fullName evidence="2">Uncharacterized protein</fullName>
    </submittedName>
</protein>
<gene>
    <name evidence="2" type="ORF">JI435_410320</name>
</gene>
<name>A0A7U2I0A6_PHANO</name>
<evidence type="ECO:0000313" key="3">
    <source>
        <dbReference type="Proteomes" id="UP000663193"/>
    </source>
</evidence>
<proteinExistence type="predicted"/>
<keyword evidence="3" id="KW-1185">Reference proteome</keyword>